<evidence type="ECO:0000313" key="13">
    <source>
        <dbReference type="EMBL" id="MBB3036015.1"/>
    </source>
</evidence>
<keyword evidence="7 12" id="KW-0963">Cytoplasm</keyword>
<evidence type="ECO:0000256" key="3">
    <source>
        <dbReference type="ARBA" id="ARBA00004857"/>
    </source>
</evidence>
<evidence type="ECO:0000256" key="1">
    <source>
        <dbReference type="ARBA" id="ARBA00003518"/>
    </source>
</evidence>
<dbReference type="Gene3D" id="3.20.20.70">
    <property type="entry name" value="Aldolase class I"/>
    <property type="match status" value="1"/>
</dbReference>
<keyword evidence="9 12" id="KW-0570">Pentose shunt</keyword>
<dbReference type="Pfam" id="PF00923">
    <property type="entry name" value="TAL_FSA"/>
    <property type="match status" value="1"/>
</dbReference>
<evidence type="ECO:0000256" key="12">
    <source>
        <dbReference type="HAMAP-Rule" id="MF_00493"/>
    </source>
</evidence>
<sequence length="381" mass="40595">MTSVLPASDALSQLSAHGVSLWLDDLSRGLIRSGRLAELVATRNIVGVTTNPTIFQAAMSDGPAYREQLTALAAAGASVDDTVRQITTDDVREAADVLAPVFEATGGVDGRVSLEVDPRLADDSEATIMQALELARLVDRPNLMIKIPATLAGLPAITSVIAEGISVNVTLIFSAQRYAQVMEAYIAGLESAHANGRDVSTIHSVASFFISRVDTEIDRQLKEIGSAEATALLGRAAIANARLAYQLHEETFAARRWADLAAVGANKQRPLWASTGVKDPAYDPARYVTEIVAAGTVNTAPLATIEAVANQGTIKGDTVTPNYSLAAEDMESLTALGIALPDVFELLEKQAVAKFEQSWEALLGEVRKNLTVPRPRVPERR</sequence>
<evidence type="ECO:0000256" key="11">
    <source>
        <dbReference type="ARBA" id="ARBA00048810"/>
    </source>
</evidence>
<dbReference type="NCBIfam" id="NF002881">
    <property type="entry name" value="PRK03343.1"/>
    <property type="match status" value="1"/>
</dbReference>
<dbReference type="RefSeq" id="WP_064439681.1">
    <property type="nucleotide sequence ID" value="NZ_BDDI01000005.1"/>
</dbReference>
<evidence type="ECO:0000256" key="10">
    <source>
        <dbReference type="ARBA" id="ARBA00023270"/>
    </source>
</evidence>
<evidence type="ECO:0000256" key="9">
    <source>
        <dbReference type="ARBA" id="ARBA00023126"/>
    </source>
</evidence>
<dbReference type="NCBIfam" id="TIGR00876">
    <property type="entry name" value="tal_mycobact"/>
    <property type="match status" value="1"/>
</dbReference>
<evidence type="ECO:0000256" key="5">
    <source>
        <dbReference type="ARBA" id="ARBA00013151"/>
    </source>
</evidence>
<evidence type="ECO:0000256" key="6">
    <source>
        <dbReference type="ARBA" id="ARBA00018292"/>
    </source>
</evidence>
<dbReference type="GO" id="GO:0005975">
    <property type="term" value="P:carbohydrate metabolic process"/>
    <property type="evidence" value="ECO:0007669"/>
    <property type="project" value="InterPro"/>
</dbReference>
<evidence type="ECO:0000256" key="8">
    <source>
        <dbReference type="ARBA" id="ARBA00022679"/>
    </source>
</evidence>
<dbReference type="HAMAP" id="MF_00493">
    <property type="entry name" value="Transaldolase_2"/>
    <property type="match status" value="1"/>
</dbReference>
<proteinExistence type="inferred from homology"/>
<name>A0A839RHC7_9ACTN</name>
<comment type="function">
    <text evidence="1 12">Transaldolase is important for the balance of metabolites in the pentose-phosphate pathway.</text>
</comment>
<dbReference type="SUPFAM" id="SSF51569">
    <property type="entry name" value="Aldolase"/>
    <property type="match status" value="1"/>
</dbReference>
<comment type="subcellular location">
    <subcellularLocation>
        <location evidence="2 12">Cytoplasm</location>
    </subcellularLocation>
</comment>
<dbReference type="EC" id="2.2.1.2" evidence="5 12"/>
<dbReference type="PIRSF" id="PIRSF036915">
    <property type="entry name" value="Trnald_Bac_Plnt"/>
    <property type="match status" value="1"/>
</dbReference>
<evidence type="ECO:0000256" key="7">
    <source>
        <dbReference type="ARBA" id="ARBA00022490"/>
    </source>
</evidence>
<keyword evidence="8 12" id="KW-0808">Transferase</keyword>
<keyword evidence="10 12" id="KW-0704">Schiff base</keyword>
<dbReference type="PROSITE" id="PS00958">
    <property type="entry name" value="TRANSALDOLASE_2"/>
    <property type="match status" value="1"/>
</dbReference>
<dbReference type="Proteomes" id="UP000567922">
    <property type="component" value="Unassembled WGS sequence"/>
</dbReference>
<dbReference type="PANTHER" id="PTHR10683">
    <property type="entry name" value="TRANSALDOLASE"/>
    <property type="match status" value="1"/>
</dbReference>
<accession>A0A839RHC7</accession>
<dbReference type="GO" id="GO:0005737">
    <property type="term" value="C:cytoplasm"/>
    <property type="evidence" value="ECO:0007669"/>
    <property type="project" value="UniProtKB-SubCell"/>
</dbReference>
<comment type="catalytic activity">
    <reaction evidence="11 12">
        <text>D-sedoheptulose 7-phosphate + D-glyceraldehyde 3-phosphate = D-erythrose 4-phosphate + beta-D-fructose 6-phosphate</text>
        <dbReference type="Rhea" id="RHEA:17053"/>
        <dbReference type="ChEBI" id="CHEBI:16897"/>
        <dbReference type="ChEBI" id="CHEBI:57483"/>
        <dbReference type="ChEBI" id="CHEBI:57634"/>
        <dbReference type="ChEBI" id="CHEBI:59776"/>
        <dbReference type="EC" id="2.2.1.2"/>
    </reaction>
</comment>
<dbReference type="InterPro" id="IPR013785">
    <property type="entry name" value="Aldolase_TIM"/>
</dbReference>
<dbReference type="PROSITE" id="PS01054">
    <property type="entry name" value="TRANSALDOLASE_1"/>
    <property type="match status" value="1"/>
</dbReference>
<reference evidence="13 14" key="1">
    <citation type="submission" date="2020-08" db="EMBL/GenBank/DDBJ databases">
        <title>Sequencing the genomes of 1000 actinobacteria strains.</title>
        <authorList>
            <person name="Klenk H.-P."/>
        </authorList>
    </citation>
    <scope>NUCLEOTIDE SEQUENCE [LARGE SCALE GENOMIC DNA]</scope>
    <source>
        <strain evidence="13 14">DSM 45258</strain>
    </source>
</reference>
<comment type="similarity">
    <text evidence="4 12">Belongs to the transaldolase family. Type 2 subfamily.</text>
</comment>
<dbReference type="InterPro" id="IPR001585">
    <property type="entry name" value="TAL/FSA"/>
</dbReference>
<evidence type="ECO:0000256" key="4">
    <source>
        <dbReference type="ARBA" id="ARBA00008426"/>
    </source>
</evidence>
<comment type="caution">
    <text evidence="13">The sequence shown here is derived from an EMBL/GenBank/DDBJ whole genome shotgun (WGS) entry which is preliminary data.</text>
</comment>
<dbReference type="OrthoDB" id="9809101at2"/>
<dbReference type="UniPathway" id="UPA00115">
    <property type="reaction ID" value="UER00414"/>
</dbReference>
<dbReference type="InterPro" id="IPR018225">
    <property type="entry name" value="Transaldolase_AS"/>
</dbReference>
<evidence type="ECO:0000313" key="14">
    <source>
        <dbReference type="Proteomes" id="UP000567922"/>
    </source>
</evidence>
<dbReference type="PANTHER" id="PTHR10683:SF31">
    <property type="entry name" value="TRANSALDOLASE"/>
    <property type="match status" value="1"/>
</dbReference>
<dbReference type="EMBL" id="JACHWS010000001">
    <property type="protein sequence ID" value="MBB3036015.1"/>
    <property type="molecule type" value="Genomic_DNA"/>
</dbReference>
<dbReference type="GO" id="GO:0006098">
    <property type="term" value="P:pentose-phosphate shunt"/>
    <property type="evidence" value="ECO:0007669"/>
    <property type="project" value="UniProtKB-UniRule"/>
</dbReference>
<dbReference type="AlphaFoldDB" id="A0A839RHC7"/>
<gene>
    <name evidence="12" type="primary">tal</name>
    <name evidence="13" type="ORF">FHU29_000449</name>
</gene>
<dbReference type="InterPro" id="IPR004732">
    <property type="entry name" value="Transaldolase_2"/>
</dbReference>
<feature type="active site" description="Schiff-base intermediate with substrate" evidence="12">
    <location>
        <position position="146"/>
    </location>
</feature>
<dbReference type="CDD" id="cd00955">
    <property type="entry name" value="Transaldolase_like"/>
    <property type="match status" value="1"/>
</dbReference>
<protein>
    <recommendedName>
        <fullName evidence="6 12">Transaldolase</fullName>
        <ecNumber evidence="5 12">2.2.1.2</ecNumber>
    </recommendedName>
</protein>
<evidence type="ECO:0000256" key="2">
    <source>
        <dbReference type="ARBA" id="ARBA00004496"/>
    </source>
</evidence>
<comment type="pathway">
    <text evidence="3 12">Carbohydrate degradation; pentose phosphate pathway; D-glyceraldehyde 3-phosphate and beta-D-fructose 6-phosphate from D-ribose 5-phosphate and D-xylulose 5-phosphate (non-oxidative stage): step 2/3.</text>
</comment>
<organism evidence="13 14">
    <name type="scientific">Hoyosella altamirensis</name>
    <dbReference type="NCBI Taxonomy" id="616997"/>
    <lineage>
        <taxon>Bacteria</taxon>
        <taxon>Bacillati</taxon>
        <taxon>Actinomycetota</taxon>
        <taxon>Actinomycetes</taxon>
        <taxon>Mycobacteriales</taxon>
        <taxon>Hoyosellaceae</taxon>
        <taxon>Hoyosella</taxon>
    </lineage>
</organism>
<dbReference type="GO" id="GO:0004801">
    <property type="term" value="F:transaldolase activity"/>
    <property type="evidence" value="ECO:0007669"/>
    <property type="project" value="UniProtKB-UniRule"/>
</dbReference>
<keyword evidence="14" id="KW-1185">Reference proteome</keyword>